<proteinExistence type="predicted"/>
<dbReference type="AlphaFoldDB" id="A0A7R7EHW8"/>
<gene>
    <name evidence="1" type="ORF">bsdtb5_03330</name>
</gene>
<accession>A0A7R7EHW8</accession>
<dbReference type="EMBL" id="AP024169">
    <property type="protein sequence ID" value="BCN29038.1"/>
    <property type="molecule type" value="Genomic_DNA"/>
</dbReference>
<evidence type="ECO:0000313" key="2">
    <source>
        <dbReference type="Proteomes" id="UP000595897"/>
    </source>
</evidence>
<organism evidence="1 2">
    <name type="scientific">Anaeromicropila herbilytica</name>
    <dbReference type="NCBI Taxonomy" id="2785025"/>
    <lineage>
        <taxon>Bacteria</taxon>
        <taxon>Bacillati</taxon>
        <taxon>Bacillota</taxon>
        <taxon>Clostridia</taxon>
        <taxon>Lachnospirales</taxon>
        <taxon>Lachnospiraceae</taxon>
        <taxon>Anaeromicropila</taxon>
    </lineage>
</organism>
<evidence type="ECO:0000313" key="1">
    <source>
        <dbReference type="EMBL" id="BCN29038.1"/>
    </source>
</evidence>
<keyword evidence="2" id="KW-1185">Reference proteome</keyword>
<dbReference type="KEGG" id="ahb:bsdtb5_03330"/>
<protein>
    <submittedName>
        <fullName evidence="1">Uncharacterized protein</fullName>
    </submittedName>
</protein>
<dbReference type="Proteomes" id="UP000595897">
    <property type="component" value="Chromosome"/>
</dbReference>
<name>A0A7R7EHW8_9FIRM</name>
<reference evidence="1 2" key="1">
    <citation type="submission" date="2020-11" db="EMBL/GenBank/DDBJ databases">
        <title>Draft genome sequencing of a Lachnospiraceae strain isolated from anoxic soil subjected to BSD treatment.</title>
        <authorList>
            <person name="Uek A."/>
            <person name="Tonouchi A."/>
        </authorList>
    </citation>
    <scope>NUCLEOTIDE SEQUENCE [LARGE SCALE GENOMIC DNA]</scope>
    <source>
        <strain evidence="1 2">TB5</strain>
    </source>
</reference>
<sequence length="111" mass="13186">MTSDGYDYMEVTLSKIEKGEPITHKVFINELVKNVVLELEEYTKDLREESRLKELFIIKNHGIRVLNTEKCTSKRLPNFNERWDIRDNKGNLYPLKSHQFRAKKSIRCSKV</sequence>